<dbReference type="Proteomes" id="UP001176883">
    <property type="component" value="Unassembled WGS sequence"/>
</dbReference>
<dbReference type="Pfam" id="PF00501">
    <property type="entry name" value="AMP-binding"/>
    <property type="match status" value="1"/>
</dbReference>
<dbReference type="PANTHER" id="PTHR43201">
    <property type="entry name" value="ACYL-COA SYNTHETASE"/>
    <property type="match status" value="1"/>
</dbReference>
<name>A0ABT8WCE9_9FLAO</name>
<dbReference type="Gene3D" id="3.30.300.30">
    <property type="match status" value="1"/>
</dbReference>
<feature type="domain" description="AMP-dependent synthetase/ligase" evidence="3">
    <location>
        <begin position="47"/>
        <end position="326"/>
    </location>
</feature>
<organism evidence="4 5">
    <name type="scientific">Flavivirga aquimarina</name>
    <dbReference type="NCBI Taxonomy" id="2027862"/>
    <lineage>
        <taxon>Bacteria</taxon>
        <taxon>Pseudomonadati</taxon>
        <taxon>Bacteroidota</taxon>
        <taxon>Flavobacteriia</taxon>
        <taxon>Flavobacteriales</taxon>
        <taxon>Flavobacteriaceae</taxon>
        <taxon>Flavivirga</taxon>
    </lineage>
</organism>
<dbReference type="RefSeq" id="WP_303278402.1">
    <property type="nucleotide sequence ID" value="NZ_JAUOEK010000129.1"/>
</dbReference>
<protein>
    <submittedName>
        <fullName evidence="4">AMP-binding protein</fullName>
    </submittedName>
</protein>
<evidence type="ECO:0000313" key="4">
    <source>
        <dbReference type="EMBL" id="MDO5970707.1"/>
    </source>
</evidence>
<keyword evidence="2" id="KW-0436">Ligase</keyword>
<dbReference type="EMBL" id="JAUOEK010000129">
    <property type="protein sequence ID" value="MDO5970707.1"/>
    <property type="molecule type" value="Genomic_DNA"/>
</dbReference>
<comment type="similarity">
    <text evidence="1">Belongs to the ATP-dependent AMP-binding enzyme family.</text>
</comment>
<dbReference type="Gene3D" id="3.40.50.12780">
    <property type="entry name" value="N-terminal domain of ligase-like"/>
    <property type="match status" value="1"/>
</dbReference>
<comment type="caution">
    <text evidence="4">The sequence shown here is derived from an EMBL/GenBank/DDBJ whole genome shotgun (WGS) entry which is preliminary data.</text>
</comment>
<dbReference type="PANTHER" id="PTHR43201:SF5">
    <property type="entry name" value="MEDIUM-CHAIN ACYL-COA LIGASE ACSF2, MITOCHONDRIAL"/>
    <property type="match status" value="1"/>
</dbReference>
<evidence type="ECO:0000313" key="5">
    <source>
        <dbReference type="Proteomes" id="UP001176883"/>
    </source>
</evidence>
<dbReference type="SUPFAM" id="SSF56801">
    <property type="entry name" value="Acetyl-CoA synthetase-like"/>
    <property type="match status" value="1"/>
</dbReference>
<sequence>MRLYDLIQQNKNLRFIDTVSGKSSMVTEFHKSIAIENSQGLGFVYSDNQIDSIEVFLNFLESNFTISLLNAQLNIQFKQSLEDIYQPYYIYDASRTEIKGYKKCSVSESITLFKRKTKQENPINKDIKLLLSTSGTTGNPKFVKLSDNNLVKNAMSILDYMPIKSDDVVPLNIPITYVYGLSIFTTNCIKANTIVCTNKDILQKDFWEDFKTYKFSTLSGVPYAYEMLNRIGFFKKEHEFLQYMTQAGGKLSKKLISVIIAYSKKHKIPFYTQYGQTEAAGRIAFLHPNDLLNRKYSIGKPIKGGRFELKEDTNELIYYGENVFGGYAQGLDDLASFNTSNKLFTGDIAKKDEDGYYYIVGRIKRIIKLFGTRINLDEVELILKNNLVGETFICTGIEDKYLSIVHLNKKLTDDSIKKILREKLNLHSSSIMIKCIDKIPLTANGKIDYQKTRELTII</sequence>
<gene>
    <name evidence="4" type="ORF">Q4Q35_12890</name>
</gene>
<proteinExistence type="inferred from homology"/>
<evidence type="ECO:0000256" key="1">
    <source>
        <dbReference type="ARBA" id="ARBA00006432"/>
    </source>
</evidence>
<reference evidence="4" key="1">
    <citation type="submission" date="2023-07" db="EMBL/GenBank/DDBJ databases">
        <title>Two novel species in the genus Flavivirga.</title>
        <authorList>
            <person name="Kwon K."/>
        </authorList>
    </citation>
    <scope>NUCLEOTIDE SEQUENCE</scope>
    <source>
        <strain evidence="4">KCTC 52353</strain>
    </source>
</reference>
<dbReference type="InterPro" id="IPR042099">
    <property type="entry name" value="ANL_N_sf"/>
</dbReference>
<evidence type="ECO:0000259" key="3">
    <source>
        <dbReference type="Pfam" id="PF00501"/>
    </source>
</evidence>
<dbReference type="InterPro" id="IPR000873">
    <property type="entry name" value="AMP-dep_synth/lig_dom"/>
</dbReference>
<dbReference type="InterPro" id="IPR045851">
    <property type="entry name" value="AMP-bd_C_sf"/>
</dbReference>
<keyword evidence="5" id="KW-1185">Reference proteome</keyword>
<accession>A0ABT8WCE9</accession>
<evidence type="ECO:0000256" key="2">
    <source>
        <dbReference type="ARBA" id="ARBA00022598"/>
    </source>
</evidence>